<dbReference type="PANTHER" id="PTHR11690:SF248">
    <property type="entry name" value="PICKPOCKET 17, ISOFORM A"/>
    <property type="match status" value="1"/>
</dbReference>
<keyword evidence="3 11" id="KW-0894">Sodium channel</keyword>
<evidence type="ECO:0000256" key="12">
    <source>
        <dbReference type="SAM" id="Phobius"/>
    </source>
</evidence>
<comment type="subcellular location">
    <subcellularLocation>
        <location evidence="1">Membrane</location>
        <topology evidence="1">Multi-pass membrane protein</topology>
    </subcellularLocation>
</comment>
<keyword evidence="8 12" id="KW-0472">Membrane</keyword>
<reference evidence="13 14" key="1">
    <citation type="submission" date="2020-06" db="EMBL/GenBank/DDBJ databases">
        <authorList>
            <person name="Li R."/>
            <person name="Bekaert M."/>
        </authorList>
    </citation>
    <scope>NUCLEOTIDE SEQUENCE [LARGE SCALE GENOMIC DNA]</scope>
    <source>
        <strain evidence="14">wild</strain>
    </source>
</reference>
<comment type="similarity">
    <text evidence="11">Belongs to the amiloride-sensitive sodium channel (TC 1.A.6) family.</text>
</comment>
<evidence type="ECO:0000256" key="8">
    <source>
        <dbReference type="ARBA" id="ARBA00023136"/>
    </source>
</evidence>
<keyword evidence="14" id="KW-1185">Reference proteome</keyword>
<keyword evidence="6" id="KW-0915">Sodium</keyword>
<evidence type="ECO:0000256" key="2">
    <source>
        <dbReference type="ARBA" id="ARBA00022448"/>
    </source>
</evidence>
<sequence>MSTENKNISTPKTGPLDNIGDLWNDFCQNTGFHGVNKLSGITGRHKIRLLLWTCVILSCGIYLIVRVAEEIKTYYRYPTTMTQYTKLQNEIEFPSVTVCNLNSLNKSAIKNDSRIDNYYFNTSPFRMNSNVTTNWSDPIFEQEGFYLNQTLEYVMTNHKDILDPGGFLVDANFHLSYLDVKKYFKVKLIPRGACFTSNPDLKLKTNHVGSIFHLRLMLNLDSANNYYGSSYGEGLKFRVHDSNEDPFFEGDGGGFYVEPGREVFASMRKTRFEYLPKPFEAIGNMFCRDHTNDDGSQYYRSSCIKD</sequence>
<evidence type="ECO:0000256" key="3">
    <source>
        <dbReference type="ARBA" id="ARBA00022461"/>
    </source>
</evidence>
<evidence type="ECO:0000256" key="6">
    <source>
        <dbReference type="ARBA" id="ARBA00023053"/>
    </source>
</evidence>
<evidence type="ECO:0000313" key="13">
    <source>
        <dbReference type="EMBL" id="CAC5373012.1"/>
    </source>
</evidence>
<dbReference type="EMBL" id="CACVKT020001876">
    <property type="protein sequence ID" value="CAC5373012.1"/>
    <property type="molecule type" value="Genomic_DNA"/>
</dbReference>
<accession>A0A6J8ASE4</accession>
<keyword evidence="10 11" id="KW-0407">Ion channel</keyword>
<dbReference type="OrthoDB" id="8065060at2759"/>
<dbReference type="PRINTS" id="PR01078">
    <property type="entry name" value="AMINACHANNEL"/>
</dbReference>
<evidence type="ECO:0000256" key="11">
    <source>
        <dbReference type="RuleBase" id="RU000679"/>
    </source>
</evidence>
<evidence type="ECO:0000256" key="7">
    <source>
        <dbReference type="ARBA" id="ARBA00023065"/>
    </source>
</evidence>
<dbReference type="GO" id="GO:0015280">
    <property type="term" value="F:ligand-gated sodium channel activity"/>
    <property type="evidence" value="ECO:0007669"/>
    <property type="project" value="TreeGrafter"/>
</dbReference>
<evidence type="ECO:0000256" key="1">
    <source>
        <dbReference type="ARBA" id="ARBA00004141"/>
    </source>
</evidence>
<dbReference type="Pfam" id="PF00858">
    <property type="entry name" value="ASC"/>
    <property type="match status" value="1"/>
</dbReference>
<evidence type="ECO:0000256" key="10">
    <source>
        <dbReference type="ARBA" id="ARBA00023303"/>
    </source>
</evidence>
<keyword evidence="4 11" id="KW-0812">Transmembrane</keyword>
<evidence type="ECO:0000256" key="9">
    <source>
        <dbReference type="ARBA" id="ARBA00023201"/>
    </source>
</evidence>
<keyword evidence="7 11" id="KW-0406">Ion transport</keyword>
<proteinExistence type="inferred from homology"/>
<keyword evidence="2 11" id="KW-0813">Transport</keyword>
<dbReference type="InterPro" id="IPR001873">
    <property type="entry name" value="ENaC"/>
</dbReference>
<evidence type="ECO:0000313" key="14">
    <source>
        <dbReference type="Proteomes" id="UP000507470"/>
    </source>
</evidence>
<dbReference type="Gene3D" id="2.60.470.10">
    <property type="entry name" value="Acid-sensing ion channels like domains"/>
    <property type="match status" value="1"/>
</dbReference>
<evidence type="ECO:0008006" key="15">
    <source>
        <dbReference type="Google" id="ProtNLM"/>
    </source>
</evidence>
<keyword evidence="9 11" id="KW-0739">Sodium transport</keyword>
<evidence type="ECO:0000256" key="5">
    <source>
        <dbReference type="ARBA" id="ARBA00022989"/>
    </source>
</evidence>
<name>A0A6J8ASE4_MYTCO</name>
<dbReference type="AlphaFoldDB" id="A0A6J8ASE4"/>
<feature type="transmembrane region" description="Helical" evidence="12">
    <location>
        <begin position="49"/>
        <end position="68"/>
    </location>
</feature>
<dbReference type="PANTHER" id="PTHR11690">
    <property type="entry name" value="AMILORIDE-SENSITIVE SODIUM CHANNEL-RELATED"/>
    <property type="match status" value="1"/>
</dbReference>
<evidence type="ECO:0000256" key="4">
    <source>
        <dbReference type="ARBA" id="ARBA00022692"/>
    </source>
</evidence>
<dbReference type="Proteomes" id="UP000507470">
    <property type="component" value="Unassembled WGS sequence"/>
</dbReference>
<keyword evidence="5 12" id="KW-1133">Transmembrane helix</keyword>
<dbReference type="GO" id="GO:0005886">
    <property type="term" value="C:plasma membrane"/>
    <property type="evidence" value="ECO:0007669"/>
    <property type="project" value="TreeGrafter"/>
</dbReference>
<gene>
    <name evidence="13" type="ORF">MCOR_10921</name>
</gene>
<protein>
    <recommendedName>
        <fullName evidence="15">ASIC5</fullName>
    </recommendedName>
</protein>
<organism evidence="13 14">
    <name type="scientific">Mytilus coruscus</name>
    <name type="common">Sea mussel</name>
    <dbReference type="NCBI Taxonomy" id="42192"/>
    <lineage>
        <taxon>Eukaryota</taxon>
        <taxon>Metazoa</taxon>
        <taxon>Spiralia</taxon>
        <taxon>Lophotrochozoa</taxon>
        <taxon>Mollusca</taxon>
        <taxon>Bivalvia</taxon>
        <taxon>Autobranchia</taxon>
        <taxon>Pteriomorphia</taxon>
        <taxon>Mytilida</taxon>
        <taxon>Mytiloidea</taxon>
        <taxon>Mytilidae</taxon>
        <taxon>Mytilinae</taxon>
        <taxon>Mytilus</taxon>
    </lineage>
</organism>